<gene>
    <name evidence="3" type="ORF">A9200_06575</name>
</gene>
<dbReference type="Pfam" id="PF01648">
    <property type="entry name" value="ACPS"/>
    <property type="match status" value="1"/>
</dbReference>
<name>A0A1B7Z3K4_9FLAO</name>
<evidence type="ECO:0000313" key="3">
    <source>
        <dbReference type="EMBL" id="OBR37312.1"/>
    </source>
</evidence>
<dbReference type="OrthoDB" id="1190494at2"/>
<dbReference type="InterPro" id="IPR037143">
    <property type="entry name" value="4-PPantetheinyl_Trfase_dom_sf"/>
</dbReference>
<evidence type="ECO:0000259" key="2">
    <source>
        <dbReference type="Pfam" id="PF01648"/>
    </source>
</evidence>
<accession>A0A1B7Z3K4</accession>
<dbReference type="GO" id="GO:0008897">
    <property type="term" value="F:holo-[acyl-carrier-protein] synthase activity"/>
    <property type="evidence" value="ECO:0007669"/>
    <property type="project" value="InterPro"/>
</dbReference>
<feature type="domain" description="4'-phosphopantetheinyl transferase" evidence="2">
    <location>
        <begin position="105"/>
        <end position="187"/>
    </location>
</feature>
<dbReference type="GO" id="GO:0000287">
    <property type="term" value="F:magnesium ion binding"/>
    <property type="evidence" value="ECO:0007669"/>
    <property type="project" value="InterPro"/>
</dbReference>
<keyword evidence="4" id="KW-1185">Reference proteome</keyword>
<protein>
    <submittedName>
        <fullName evidence="3">4-phosphopantetheinyl transferase</fullName>
    </submittedName>
</protein>
<organism evidence="3 4">
    <name type="scientific">Maribacter hydrothermalis</name>
    <dbReference type="NCBI Taxonomy" id="1836467"/>
    <lineage>
        <taxon>Bacteria</taxon>
        <taxon>Pseudomonadati</taxon>
        <taxon>Bacteroidota</taxon>
        <taxon>Flavobacteriia</taxon>
        <taxon>Flavobacteriales</taxon>
        <taxon>Flavobacteriaceae</taxon>
        <taxon>Maribacter</taxon>
    </lineage>
</organism>
<dbReference type="Gene3D" id="3.90.470.20">
    <property type="entry name" value="4'-phosphopantetheinyl transferase domain"/>
    <property type="match status" value="1"/>
</dbReference>
<dbReference type="EMBL" id="LZFP01000034">
    <property type="protein sequence ID" value="OBR37312.1"/>
    <property type="molecule type" value="Genomic_DNA"/>
</dbReference>
<keyword evidence="1 3" id="KW-0808">Transferase</keyword>
<evidence type="ECO:0000256" key="1">
    <source>
        <dbReference type="ARBA" id="ARBA00022679"/>
    </source>
</evidence>
<reference evidence="4" key="1">
    <citation type="submission" date="2016-06" db="EMBL/GenBank/DDBJ databases">
        <authorList>
            <person name="Zhan P."/>
        </authorList>
    </citation>
    <scope>NUCLEOTIDE SEQUENCE [LARGE SCALE GENOMIC DNA]</scope>
    <source>
        <strain evidence="4">T28</strain>
    </source>
</reference>
<dbReference type="STRING" id="1836467.BTR34_06815"/>
<dbReference type="KEGG" id="mart:BTR34_06815"/>
<sequence length="214" mass="24908">MPLYKTITVNEETSLAIWKVEETEEKLWEKVKLTSHCQTRFNGMKSELHRKAFLSIRHLLAEYGYEDADLIYDENGKPHLKDGNFISITHSHNFTGIIISTTEHVGIDIEMQRDKILRIAHKFTPFEEYKTLANTAAVVRKLTIVWGAKESLYKIYGHKGLSFLEHINVKDFLFDAQKTTAQITFKGNLSHYKIKFLEFEAFTCVYATRDKELN</sequence>
<dbReference type="Proteomes" id="UP000092164">
    <property type="component" value="Unassembled WGS sequence"/>
</dbReference>
<proteinExistence type="predicted"/>
<evidence type="ECO:0000313" key="4">
    <source>
        <dbReference type="Proteomes" id="UP000092164"/>
    </source>
</evidence>
<dbReference type="InterPro" id="IPR008278">
    <property type="entry name" value="4-PPantetheinyl_Trfase_dom"/>
</dbReference>
<comment type="caution">
    <text evidence="3">The sequence shown here is derived from an EMBL/GenBank/DDBJ whole genome shotgun (WGS) entry which is preliminary data.</text>
</comment>
<dbReference type="AlphaFoldDB" id="A0A1B7Z3K4"/>
<dbReference type="RefSeq" id="WP_068485302.1">
    <property type="nucleotide sequence ID" value="NZ_CP018760.1"/>
</dbReference>
<dbReference type="SUPFAM" id="SSF56214">
    <property type="entry name" value="4'-phosphopantetheinyl transferase"/>
    <property type="match status" value="2"/>
</dbReference>